<dbReference type="InterPro" id="IPR023614">
    <property type="entry name" value="Porin_dom_sf"/>
</dbReference>
<protein>
    <submittedName>
        <fullName evidence="1">Uncharacterized protein</fullName>
    </submittedName>
</protein>
<name>A0ABZ2BQN3_9RHOB</name>
<dbReference type="SUPFAM" id="SSF56935">
    <property type="entry name" value="Porins"/>
    <property type="match status" value="1"/>
</dbReference>
<accession>A0ABZ2BQN3</accession>
<dbReference type="Proteomes" id="UP001318682">
    <property type="component" value="Chromosome"/>
</dbReference>
<keyword evidence="2" id="KW-1185">Reference proteome</keyword>
<dbReference type="RefSeq" id="WP_187431630.1">
    <property type="nucleotide sequence ID" value="NZ_CP143423.1"/>
</dbReference>
<gene>
    <name evidence="1" type="ORF">ROLI_013840</name>
</gene>
<sequence>MKHHLIAAAIGTTAISVPSSSYALDYLFGGVSAMSEYVSQGLELSDGLSALTYLEGGLSGFYLGAYYQTADEDFAGYDWEAGPYVGYRGALGSFSYDASVYHYEFSDDVDSYQELILQASYAVTDAISVGAYYGYAEDLGPFTDQQDEWRVSASYATGWNDVTLVAEYGNADFDFGEFGSSDWDFWSIGADIPFADNWRAELRYNSSDAEDGVDGFAADDLFTIAIAVDFSLR</sequence>
<dbReference type="EMBL" id="CP143423">
    <property type="protein sequence ID" value="WVX48304.1"/>
    <property type="molecule type" value="Genomic_DNA"/>
</dbReference>
<proteinExistence type="predicted"/>
<organism evidence="1 2">
    <name type="scientific">Roseobacter fucihabitans</name>
    <dbReference type="NCBI Taxonomy" id="1537242"/>
    <lineage>
        <taxon>Bacteria</taxon>
        <taxon>Pseudomonadati</taxon>
        <taxon>Pseudomonadota</taxon>
        <taxon>Alphaproteobacteria</taxon>
        <taxon>Rhodobacterales</taxon>
        <taxon>Roseobacteraceae</taxon>
        <taxon>Roseobacter</taxon>
    </lineage>
</organism>
<evidence type="ECO:0000313" key="1">
    <source>
        <dbReference type="EMBL" id="WVX48304.1"/>
    </source>
</evidence>
<reference evidence="2" key="2">
    <citation type="submission" date="2024-01" db="EMBL/GenBank/DDBJ databases">
        <title>Roseobacter fucihabitans sp. nov., isolated from the brown alga Fucus spiralis.</title>
        <authorList>
            <person name="Hahnke S."/>
            <person name="Berger M."/>
            <person name="Schlingloff A."/>
            <person name="Athale I."/>
            <person name="Neumann-Schaal M."/>
            <person name="Adenaya A."/>
            <person name="Poehlein A."/>
            <person name="Daniel R."/>
            <person name="Pertersen J."/>
            <person name="Brinkhoff T."/>
        </authorList>
    </citation>
    <scope>NUCLEOTIDE SEQUENCE [LARGE SCALE GENOMIC DNA]</scope>
    <source>
        <strain evidence="2">B14</strain>
    </source>
</reference>
<dbReference type="Gene3D" id="2.40.160.10">
    <property type="entry name" value="Porin"/>
    <property type="match status" value="1"/>
</dbReference>
<reference evidence="1 2" key="1">
    <citation type="submission" date="2015-07" db="EMBL/GenBank/DDBJ databases">
        <authorList>
            <person name="Voget S."/>
            <person name="Dogs M."/>
            <person name="Brinkhoff T.H."/>
            <person name="Daniel R."/>
        </authorList>
    </citation>
    <scope>NUCLEOTIDE SEQUENCE [LARGE SCALE GENOMIC DNA]</scope>
    <source>
        <strain evidence="1 2">B14</strain>
    </source>
</reference>
<evidence type="ECO:0000313" key="2">
    <source>
        <dbReference type="Proteomes" id="UP001318682"/>
    </source>
</evidence>